<proteinExistence type="predicted"/>
<accession>A0A5K3FY10</accession>
<sequence>MALSWQVAKVTCKTASFWKIAKSVLDTSLTVSAAVTVATECHPALPTQHIIHALVLRVSPHLLVTSVDVSHPDRISTSSVPSTVASGPQSTPRTLRCSIRHLHLPRVLHPRTYQRLARR</sequence>
<dbReference type="WBParaSite" id="MCU_013061-RA">
    <property type="protein sequence ID" value="MCU_013061-RA"/>
    <property type="gene ID" value="MCU_013061"/>
</dbReference>
<reference evidence="1" key="1">
    <citation type="submission" date="2019-11" db="UniProtKB">
        <authorList>
            <consortium name="WormBaseParasite"/>
        </authorList>
    </citation>
    <scope>IDENTIFICATION</scope>
</reference>
<evidence type="ECO:0000313" key="1">
    <source>
        <dbReference type="WBParaSite" id="MCU_013061-RA"/>
    </source>
</evidence>
<name>A0A5K3FY10_MESCO</name>
<organism evidence="1">
    <name type="scientific">Mesocestoides corti</name>
    <name type="common">Flatworm</name>
    <dbReference type="NCBI Taxonomy" id="53468"/>
    <lineage>
        <taxon>Eukaryota</taxon>
        <taxon>Metazoa</taxon>
        <taxon>Spiralia</taxon>
        <taxon>Lophotrochozoa</taxon>
        <taxon>Platyhelminthes</taxon>
        <taxon>Cestoda</taxon>
        <taxon>Eucestoda</taxon>
        <taxon>Cyclophyllidea</taxon>
        <taxon>Mesocestoididae</taxon>
        <taxon>Mesocestoides</taxon>
    </lineage>
</organism>
<dbReference type="AlphaFoldDB" id="A0A5K3FY10"/>
<protein>
    <submittedName>
        <fullName evidence="1">Secreted protein</fullName>
    </submittedName>
</protein>